<organism evidence="2 3">
    <name type="scientific">Sodiomyces alkalinus (strain CBS 110278 / VKM F-3762 / F11)</name>
    <name type="common">Alkaliphilic filamentous fungus</name>
    <dbReference type="NCBI Taxonomy" id="1314773"/>
    <lineage>
        <taxon>Eukaryota</taxon>
        <taxon>Fungi</taxon>
        <taxon>Dikarya</taxon>
        <taxon>Ascomycota</taxon>
        <taxon>Pezizomycotina</taxon>
        <taxon>Sordariomycetes</taxon>
        <taxon>Hypocreomycetidae</taxon>
        <taxon>Glomerellales</taxon>
        <taxon>Plectosphaerellaceae</taxon>
        <taxon>Sodiomyces</taxon>
    </lineage>
</organism>
<feature type="region of interest" description="Disordered" evidence="1">
    <location>
        <begin position="28"/>
        <end position="72"/>
    </location>
</feature>
<proteinExistence type="predicted"/>
<feature type="compositionally biased region" description="Polar residues" evidence="1">
    <location>
        <begin position="42"/>
        <end position="53"/>
    </location>
</feature>
<dbReference type="AlphaFoldDB" id="A0A3N2Q0T3"/>
<protein>
    <submittedName>
        <fullName evidence="2">Uncharacterized protein</fullName>
    </submittedName>
</protein>
<sequence length="188" mass="21069">MLQGTAALSSSSSGCPANSRRAYEARYLNHPSRGNHRVRTLPSGTTHRANTARPSLPRPNETPLPHARGRSPVLNTSLAYPQRTYIARQPFVHFPLFFLAAYIQAKAKTRACASRSPPPSLRKSASTTTCTWIIATSQPLRGQAETKWNKKRYLHCSPRLLFKLDLVTSCRYFLVSVLGCSKLYTRWP</sequence>
<gene>
    <name evidence="2" type="ORF">SODALDRAFT_94957</name>
</gene>
<evidence type="ECO:0000256" key="1">
    <source>
        <dbReference type="SAM" id="MobiDB-lite"/>
    </source>
</evidence>
<keyword evidence="3" id="KW-1185">Reference proteome</keyword>
<dbReference type="Proteomes" id="UP000272025">
    <property type="component" value="Unassembled WGS sequence"/>
</dbReference>
<dbReference type="EMBL" id="ML119052">
    <property type="protein sequence ID" value="ROT40367.1"/>
    <property type="molecule type" value="Genomic_DNA"/>
</dbReference>
<dbReference type="RefSeq" id="XP_028468173.1">
    <property type="nucleotide sequence ID" value="XM_028615809.1"/>
</dbReference>
<evidence type="ECO:0000313" key="3">
    <source>
        <dbReference type="Proteomes" id="UP000272025"/>
    </source>
</evidence>
<dbReference type="GeneID" id="39584286"/>
<reference evidence="2 3" key="1">
    <citation type="journal article" date="2018" name="Mol. Ecol.">
        <title>The obligate alkalophilic soda-lake fungus Sodiomyces alkalinus has shifted to a protein diet.</title>
        <authorList>
            <person name="Grum-Grzhimaylo A.A."/>
            <person name="Falkoski D.L."/>
            <person name="van den Heuvel J."/>
            <person name="Valero-Jimenez C.A."/>
            <person name="Min B."/>
            <person name="Choi I.G."/>
            <person name="Lipzen A."/>
            <person name="Daum C.G."/>
            <person name="Aanen D.K."/>
            <person name="Tsang A."/>
            <person name="Henrissat B."/>
            <person name="Bilanenko E.N."/>
            <person name="de Vries R.P."/>
            <person name="van Kan J.A.L."/>
            <person name="Grigoriev I.V."/>
            <person name="Debets A.J.M."/>
        </authorList>
    </citation>
    <scope>NUCLEOTIDE SEQUENCE [LARGE SCALE GENOMIC DNA]</scope>
    <source>
        <strain evidence="2 3">F11</strain>
    </source>
</reference>
<name>A0A3N2Q0T3_SODAK</name>
<evidence type="ECO:0000313" key="2">
    <source>
        <dbReference type="EMBL" id="ROT40367.1"/>
    </source>
</evidence>
<accession>A0A3N2Q0T3</accession>